<name>X1BCI9_9ZZZZ</name>
<gene>
    <name evidence="1" type="ORF">S01H4_42788</name>
</gene>
<evidence type="ECO:0000313" key="1">
    <source>
        <dbReference type="EMBL" id="GAG93659.1"/>
    </source>
</evidence>
<comment type="caution">
    <text evidence="1">The sequence shown here is derived from an EMBL/GenBank/DDBJ whole genome shotgun (WGS) entry which is preliminary data.</text>
</comment>
<reference evidence="1" key="1">
    <citation type="journal article" date="2014" name="Front. Microbiol.">
        <title>High frequency of phylogenetically diverse reductive dehalogenase-homologous genes in deep subseafloor sedimentary metagenomes.</title>
        <authorList>
            <person name="Kawai M."/>
            <person name="Futagami T."/>
            <person name="Toyoda A."/>
            <person name="Takaki Y."/>
            <person name="Nishi S."/>
            <person name="Hori S."/>
            <person name="Arai W."/>
            <person name="Tsubouchi T."/>
            <person name="Morono Y."/>
            <person name="Uchiyama I."/>
            <person name="Ito T."/>
            <person name="Fujiyama A."/>
            <person name="Inagaki F."/>
            <person name="Takami H."/>
        </authorList>
    </citation>
    <scope>NUCLEOTIDE SEQUENCE</scope>
    <source>
        <strain evidence="1">Expedition CK06-06</strain>
    </source>
</reference>
<organism evidence="1">
    <name type="scientific">marine sediment metagenome</name>
    <dbReference type="NCBI Taxonomy" id="412755"/>
    <lineage>
        <taxon>unclassified sequences</taxon>
        <taxon>metagenomes</taxon>
        <taxon>ecological metagenomes</taxon>
    </lineage>
</organism>
<accession>X1BCI9</accession>
<protein>
    <submittedName>
        <fullName evidence="1">Uncharacterized protein</fullName>
    </submittedName>
</protein>
<feature type="non-terminal residue" evidence="1">
    <location>
        <position position="44"/>
    </location>
</feature>
<dbReference type="EMBL" id="BART01023532">
    <property type="protein sequence ID" value="GAG93659.1"/>
    <property type="molecule type" value="Genomic_DNA"/>
</dbReference>
<dbReference type="AlphaFoldDB" id="X1BCI9"/>
<proteinExistence type="predicted"/>
<sequence length="44" mass="4826">MDYLPRGKFLQLQKLIKASRLSVGVAPLHCLLSGEGEKLASLDE</sequence>